<organism evidence="2 3">
    <name type="scientific">Pseudo-nitzschia multistriata</name>
    <dbReference type="NCBI Taxonomy" id="183589"/>
    <lineage>
        <taxon>Eukaryota</taxon>
        <taxon>Sar</taxon>
        <taxon>Stramenopiles</taxon>
        <taxon>Ochrophyta</taxon>
        <taxon>Bacillariophyta</taxon>
        <taxon>Bacillariophyceae</taxon>
        <taxon>Bacillariophycidae</taxon>
        <taxon>Bacillariales</taxon>
        <taxon>Bacillariaceae</taxon>
        <taxon>Pseudo-nitzschia</taxon>
    </lineage>
</organism>
<proteinExistence type="predicted"/>
<feature type="compositionally biased region" description="Acidic residues" evidence="1">
    <location>
        <begin position="42"/>
        <end position="52"/>
    </location>
</feature>
<dbReference type="Proteomes" id="UP000291116">
    <property type="component" value="Unassembled WGS sequence"/>
</dbReference>
<feature type="compositionally biased region" description="Basic and acidic residues" evidence="1">
    <location>
        <begin position="53"/>
        <end position="62"/>
    </location>
</feature>
<accession>A0A448Z9K1</accession>
<evidence type="ECO:0000313" key="3">
    <source>
        <dbReference type="Proteomes" id="UP000291116"/>
    </source>
</evidence>
<protein>
    <submittedName>
        <fullName evidence="2">Uncharacterized protein</fullName>
    </submittedName>
</protein>
<dbReference type="EMBL" id="CAACVS010000181">
    <property type="protein sequence ID" value="VEU38686.1"/>
    <property type="molecule type" value="Genomic_DNA"/>
</dbReference>
<dbReference type="AlphaFoldDB" id="A0A448Z9K1"/>
<sequence length="182" mass="19312">MAPWSQIVGPFSFHFAVNCCKTMVGAGLVGYGVALAATPVDELSEVGDEDEKETTHTPDDSGRMAQKTEVGGSGSNGNYPSTILVRKYVKIAVTIGFGLFLSLPSLMSQIVWETMIPGITATDIVYDVSTENVRGMIPKWSEIIKKPTLPGLGGLIGGKEGRGGQQMKTITTIDSSRNEGSL</sequence>
<name>A0A448Z9K1_9STRA</name>
<keyword evidence="3" id="KW-1185">Reference proteome</keyword>
<evidence type="ECO:0000256" key="1">
    <source>
        <dbReference type="SAM" id="MobiDB-lite"/>
    </source>
</evidence>
<evidence type="ECO:0000313" key="2">
    <source>
        <dbReference type="EMBL" id="VEU38686.1"/>
    </source>
</evidence>
<dbReference type="OrthoDB" id="10613133at2759"/>
<reference evidence="2 3" key="1">
    <citation type="submission" date="2019-01" db="EMBL/GenBank/DDBJ databases">
        <authorList>
            <person name="Ferrante I. M."/>
        </authorList>
    </citation>
    <scope>NUCLEOTIDE SEQUENCE [LARGE SCALE GENOMIC DNA]</scope>
    <source>
        <strain evidence="2 3">B856</strain>
    </source>
</reference>
<feature type="region of interest" description="Disordered" evidence="1">
    <location>
        <begin position="42"/>
        <end position="73"/>
    </location>
</feature>
<gene>
    <name evidence="2" type="ORF">PSNMU_V1.4_AUG-EV-PASAV3_0055260</name>
</gene>